<dbReference type="AlphaFoldDB" id="A0A059A9K9"/>
<sequence length="144" mass="16564">MFTKCRSQPGPQIRASEASGRADKLTQILNLRAHYHASFIKQISRASAYYAQSASKITLSNEKTYEPMSRQSARIYSTLDKLQGHLHFTFFFSQLIQPMPTRKRYKHNIPEMHESSLNNRFIRTRAQSNHSSNQIKPNAYAGSN</sequence>
<reference evidence="1" key="1">
    <citation type="submission" date="2013-07" db="EMBL/GenBank/DDBJ databases">
        <title>The genome of Eucalyptus grandis.</title>
        <authorList>
            <person name="Schmutz J."/>
            <person name="Hayes R."/>
            <person name="Myburg A."/>
            <person name="Tuskan G."/>
            <person name="Grattapaglia D."/>
            <person name="Rokhsar D.S."/>
        </authorList>
    </citation>
    <scope>NUCLEOTIDE SEQUENCE</scope>
    <source>
        <tissue evidence="1">Leaf extractions</tissue>
    </source>
</reference>
<proteinExistence type="predicted"/>
<accession>A0A059A9K9</accession>
<dbReference type="InParanoid" id="A0A059A9K9"/>
<gene>
    <name evidence="1" type="ORF">EUGRSUZ_J00154</name>
</gene>
<protein>
    <submittedName>
        <fullName evidence="1">Uncharacterized protein</fullName>
    </submittedName>
</protein>
<dbReference type="EMBL" id="KK198762">
    <property type="protein sequence ID" value="KCW50404.1"/>
    <property type="molecule type" value="Genomic_DNA"/>
</dbReference>
<name>A0A059A9K9_EUCGR</name>
<organism evidence="1">
    <name type="scientific">Eucalyptus grandis</name>
    <name type="common">Flooded gum</name>
    <dbReference type="NCBI Taxonomy" id="71139"/>
    <lineage>
        <taxon>Eukaryota</taxon>
        <taxon>Viridiplantae</taxon>
        <taxon>Streptophyta</taxon>
        <taxon>Embryophyta</taxon>
        <taxon>Tracheophyta</taxon>
        <taxon>Spermatophyta</taxon>
        <taxon>Magnoliopsida</taxon>
        <taxon>eudicotyledons</taxon>
        <taxon>Gunneridae</taxon>
        <taxon>Pentapetalae</taxon>
        <taxon>rosids</taxon>
        <taxon>malvids</taxon>
        <taxon>Myrtales</taxon>
        <taxon>Myrtaceae</taxon>
        <taxon>Myrtoideae</taxon>
        <taxon>Eucalypteae</taxon>
        <taxon>Eucalyptus</taxon>
    </lineage>
</organism>
<dbReference type="Gramene" id="KCW50404">
    <property type="protein sequence ID" value="KCW50404"/>
    <property type="gene ID" value="EUGRSUZ_J00154"/>
</dbReference>
<evidence type="ECO:0000313" key="1">
    <source>
        <dbReference type="EMBL" id="KCW50404.1"/>
    </source>
</evidence>